<name>A0ABW1EQZ7_9ACTN</name>
<dbReference type="EMBL" id="JBHSOD010000004">
    <property type="protein sequence ID" value="MFC5884476.1"/>
    <property type="molecule type" value="Genomic_DNA"/>
</dbReference>
<dbReference type="PANTHER" id="PTHR47691:SF3">
    <property type="entry name" value="HTH-TYPE TRANSCRIPTIONAL REGULATOR RV0890C-RELATED"/>
    <property type="match status" value="1"/>
</dbReference>
<dbReference type="Proteomes" id="UP001596067">
    <property type="component" value="Unassembled WGS sequence"/>
</dbReference>
<dbReference type="SMART" id="SM00530">
    <property type="entry name" value="HTH_XRE"/>
    <property type="match status" value="1"/>
</dbReference>
<dbReference type="InterPro" id="IPR001387">
    <property type="entry name" value="Cro/C1-type_HTH"/>
</dbReference>
<keyword evidence="4" id="KW-1185">Reference proteome</keyword>
<sequence length="445" mass="47396">MDSGQSLQTTVGFGELLRIRRERVGLTQQVLADHATLSVRAIRDMESGRVQRPRQETVRLLADALRLEGRNRSAFEAAARRQALADEPRDEPTAPPVARGAIVGRELEVEVLADALAVHGDRLVTVTGLGGVGKTRLVLEVARRLHLAARWSVRWIDCASSVAVGTQYHPEPARSGPTLIDLGRTEGGRTDLGRARDGRADLARAIGDRPTLLVLDGADGRVDTALLDELFQRCPGLRVLITARVAQPLPGGQVIPLAPLPTPGAELDHDPAALAEVGAVRLLLSHLRRLRPGYRLERDEAPAVAALCRQLDGLPGALELAAGWSTVLSPGQLVARLSDGPFHLTPPAGFGGRGDVGAALGAALERLTLSQRYLLERLAAEPGDWSGEDAVALSGRPPQECLLALHELLASGLIRSVPARDGVRFSVLNLCRRLCDAQPVLAAAG</sequence>
<organism evidence="3 4">
    <name type="scientific">Kitasatospora aburaviensis</name>
    <dbReference type="NCBI Taxonomy" id="67265"/>
    <lineage>
        <taxon>Bacteria</taxon>
        <taxon>Bacillati</taxon>
        <taxon>Actinomycetota</taxon>
        <taxon>Actinomycetes</taxon>
        <taxon>Kitasatosporales</taxon>
        <taxon>Streptomycetaceae</taxon>
        <taxon>Kitasatospora</taxon>
    </lineage>
</organism>
<evidence type="ECO:0000256" key="1">
    <source>
        <dbReference type="SAM" id="MobiDB-lite"/>
    </source>
</evidence>
<reference evidence="4" key="1">
    <citation type="journal article" date="2019" name="Int. J. Syst. Evol. Microbiol.">
        <title>The Global Catalogue of Microorganisms (GCM) 10K type strain sequencing project: providing services to taxonomists for standard genome sequencing and annotation.</title>
        <authorList>
            <consortium name="The Broad Institute Genomics Platform"/>
            <consortium name="The Broad Institute Genome Sequencing Center for Infectious Disease"/>
            <person name="Wu L."/>
            <person name="Ma J."/>
        </authorList>
    </citation>
    <scope>NUCLEOTIDE SEQUENCE [LARGE SCALE GENOMIC DNA]</scope>
    <source>
        <strain evidence="4">CGMCC 4.1469</strain>
    </source>
</reference>
<dbReference type="CDD" id="cd00093">
    <property type="entry name" value="HTH_XRE"/>
    <property type="match status" value="1"/>
</dbReference>
<dbReference type="InterPro" id="IPR010982">
    <property type="entry name" value="Lambda_DNA-bd_dom_sf"/>
</dbReference>
<proteinExistence type="predicted"/>
<dbReference type="PANTHER" id="PTHR47691">
    <property type="entry name" value="REGULATOR-RELATED"/>
    <property type="match status" value="1"/>
</dbReference>
<comment type="caution">
    <text evidence="3">The sequence shown here is derived from an EMBL/GenBank/DDBJ whole genome shotgun (WGS) entry which is preliminary data.</text>
</comment>
<dbReference type="InterPro" id="IPR041664">
    <property type="entry name" value="AAA_16"/>
</dbReference>
<dbReference type="InterPro" id="IPR027417">
    <property type="entry name" value="P-loop_NTPase"/>
</dbReference>
<protein>
    <submittedName>
        <fullName evidence="3">Helix-turn-helix domain-containing protein</fullName>
    </submittedName>
</protein>
<dbReference type="SUPFAM" id="SSF52540">
    <property type="entry name" value="P-loop containing nucleoside triphosphate hydrolases"/>
    <property type="match status" value="1"/>
</dbReference>
<dbReference type="Pfam" id="PF13560">
    <property type="entry name" value="HTH_31"/>
    <property type="match status" value="1"/>
</dbReference>
<dbReference type="Gene3D" id="1.10.260.40">
    <property type="entry name" value="lambda repressor-like DNA-binding domains"/>
    <property type="match status" value="1"/>
</dbReference>
<gene>
    <name evidence="3" type="ORF">ACFP0N_05665</name>
</gene>
<dbReference type="Gene3D" id="3.40.50.300">
    <property type="entry name" value="P-loop containing nucleotide triphosphate hydrolases"/>
    <property type="match status" value="1"/>
</dbReference>
<feature type="domain" description="HTH cro/C1-type" evidence="2">
    <location>
        <begin position="17"/>
        <end position="72"/>
    </location>
</feature>
<dbReference type="RefSeq" id="WP_313762621.1">
    <property type="nucleotide sequence ID" value="NZ_BAAAVH010000110.1"/>
</dbReference>
<evidence type="ECO:0000313" key="3">
    <source>
        <dbReference type="EMBL" id="MFC5884476.1"/>
    </source>
</evidence>
<dbReference type="PROSITE" id="PS50943">
    <property type="entry name" value="HTH_CROC1"/>
    <property type="match status" value="1"/>
</dbReference>
<feature type="region of interest" description="Disordered" evidence="1">
    <location>
        <begin position="175"/>
        <end position="194"/>
    </location>
</feature>
<accession>A0ABW1EQZ7</accession>
<evidence type="ECO:0000313" key="4">
    <source>
        <dbReference type="Proteomes" id="UP001596067"/>
    </source>
</evidence>
<dbReference type="SUPFAM" id="SSF47413">
    <property type="entry name" value="lambda repressor-like DNA-binding domains"/>
    <property type="match status" value="1"/>
</dbReference>
<evidence type="ECO:0000259" key="2">
    <source>
        <dbReference type="PROSITE" id="PS50943"/>
    </source>
</evidence>
<feature type="compositionally biased region" description="Basic and acidic residues" evidence="1">
    <location>
        <begin position="183"/>
        <end position="194"/>
    </location>
</feature>
<dbReference type="Pfam" id="PF13191">
    <property type="entry name" value="AAA_16"/>
    <property type="match status" value="1"/>
</dbReference>